<evidence type="ECO:0000313" key="8">
    <source>
        <dbReference type="EMBL" id="KAL0087787.1"/>
    </source>
</evidence>
<evidence type="ECO:0000256" key="4">
    <source>
        <dbReference type="ARBA" id="ARBA00022833"/>
    </source>
</evidence>
<evidence type="ECO:0000256" key="6">
    <source>
        <dbReference type="SAM" id="MobiDB-lite"/>
    </source>
</evidence>
<dbReference type="EMBL" id="JBCLYO010000006">
    <property type="protein sequence ID" value="KAL0087787.1"/>
    <property type="molecule type" value="Genomic_DNA"/>
</dbReference>
<evidence type="ECO:0000256" key="5">
    <source>
        <dbReference type="ARBA" id="ARBA00023242"/>
    </source>
</evidence>
<comment type="subcellular location">
    <subcellularLocation>
        <location evidence="1">Nucleus</location>
    </subcellularLocation>
</comment>
<evidence type="ECO:0000256" key="1">
    <source>
        <dbReference type="ARBA" id="ARBA00004123"/>
    </source>
</evidence>
<dbReference type="InterPro" id="IPR001510">
    <property type="entry name" value="Znf_PARP"/>
</dbReference>
<sequence length="118" mass="13731">MPYIIEYAKSNRSKCKGPKTLCHREDRTIRQGELRMGVEVESGKYTGTSWKHWTCVTPKVIENMKASLSDPSEIEGWDSLREEDVEKIEKAWEDGEIPEEDRPAKEEKNEAEKDDEEE</sequence>
<evidence type="ECO:0000256" key="2">
    <source>
        <dbReference type="ARBA" id="ARBA00022723"/>
    </source>
</evidence>
<dbReference type="Gene3D" id="3.30.1740.10">
    <property type="entry name" value="Zinc finger, PARP-type"/>
    <property type="match status" value="1"/>
</dbReference>
<comment type="caution">
    <text evidence="8">The sequence shown here is derived from an EMBL/GenBank/DDBJ whole genome shotgun (WGS) entry which is preliminary data.</text>
</comment>
<keyword evidence="3" id="KW-0863">Zinc-finger</keyword>
<evidence type="ECO:0000259" key="7">
    <source>
        <dbReference type="PROSITE" id="PS50064"/>
    </source>
</evidence>
<dbReference type="Pfam" id="PF00645">
    <property type="entry name" value="zf-PARP"/>
    <property type="match status" value="1"/>
</dbReference>
<dbReference type="SUPFAM" id="SSF57716">
    <property type="entry name" value="Glucocorticoid receptor-like (DNA-binding domain)"/>
    <property type="match status" value="1"/>
</dbReference>
<feature type="domain" description="PARP-type" evidence="7">
    <location>
        <begin position="3"/>
        <end position="96"/>
    </location>
</feature>
<keyword evidence="5" id="KW-0539">Nucleus</keyword>
<feature type="compositionally biased region" description="Basic and acidic residues" evidence="6">
    <location>
        <begin position="78"/>
        <end position="93"/>
    </location>
</feature>
<keyword evidence="9" id="KW-1185">Reference proteome</keyword>
<accession>A0ABR3B320</accession>
<dbReference type="InterPro" id="IPR036957">
    <property type="entry name" value="Znf_PARP_sf"/>
</dbReference>
<feature type="compositionally biased region" description="Basic and acidic residues" evidence="6">
    <location>
        <begin position="100"/>
        <end position="111"/>
    </location>
</feature>
<feature type="region of interest" description="Disordered" evidence="6">
    <location>
        <begin position="68"/>
        <end position="118"/>
    </location>
</feature>
<keyword evidence="2" id="KW-0479">Metal-binding</keyword>
<dbReference type="PROSITE" id="PS50064">
    <property type="entry name" value="ZF_PARP_2"/>
    <property type="match status" value="1"/>
</dbReference>
<organism evidence="8 9">
    <name type="scientific">Phycomyces blakesleeanus</name>
    <dbReference type="NCBI Taxonomy" id="4837"/>
    <lineage>
        <taxon>Eukaryota</taxon>
        <taxon>Fungi</taxon>
        <taxon>Fungi incertae sedis</taxon>
        <taxon>Mucoromycota</taxon>
        <taxon>Mucoromycotina</taxon>
        <taxon>Mucoromycetes</taxon>
        <taxon>Mucorales</taxon>
        <taxon>Phycomycetaceae</taxon>
        <taxon>Phycomyces</taxon>
    </lineage>
</organism>
<dbReference type="SMART" id="SM01336">
    <property type="entry name" value="zf-PARP"/>
    <property type="match status" value="1"/>
</dbReference>
<gene>
    <name evidence="8" type="ORF">J3Q64DRAFT_1461418</name>
</gene>
<evidence type="ECO:0000256" key="3">
    <source>
        <dbReference type="ARBA" id="ARBA00022771"/>
    </source>
</evidence>
<evidence type="ECO:0000313" key="9">
    <source>
        <dbReference type="Proteomes" id="UP001448207"/>
    </source>
</evidence>
<reference evidence="8 9" key="1">
    <citation type="submission" date="2024-04" db="EMBL/GenBank/DDBJ databases">
        <title>Symmetric and asymmetric DNA N6-adenine methylation regulates different biological responses in Mucorales.</title>
        <authorList>
            <consortium name="Lawrence Berkeley National Laboratory"/>
            <person name="Lax C."/>
            <person name="Mondo S.J."/>
            <person name="Osorio-Concepcion M."/>
            <person name="Muszewska A."/>
            <person name="Corrochano-Luque M."/>
            <person name="Gutierrez G."/>
            <person name="Riley R."/>
            <person name="Lipzen A."/>
            <person name="Guo J."/>
            <person name="Hundley H."/>
            <person name="Amirebrahimi M."/>
            <person name="Ng V."/>
            <person name="Lorenzo-Gutierrez D."/>
            <person name="Binder U."/>
            <person name="Yang J."/>
            <person name="Song Y."/>
            <person name="Canovas D."/>
            <person name="Navarro E."/>
            <person name="Freitag M."/>
            <person name="Gabaldon T."/>
            <person name="Grigoriev I.V."/>
            <person name="Corrochano L.M."/>
            <person name="Nicolas F.E."/>
            <person name="Garre V."/>
        </authorList>
    </citation>
    <scope>NUCLEOTIDE SEQUENCE [LARGE SCALE GENOMIC DNA]</scope>
    <source>
        <strain evidence="8 9">L51</strain>
    </source>
</reference>
<name>A0ABR3B320_PHYBL</name>
<protein>
    <recommendedName>
        <fullName evidence="7">PARP-type domain-containing protein</fullName>
    </recommendedName>
</protein>
<dbReference type="Proteomes" id="UP001448207">
    <property type="component" value="Unassembled WGS sequence"/>
</dbReference>
<keyword evidence="4" id="KW-0862">Zinc</keyword>
<proteinExistence type="predicted"/>